<keyword evidence="2" id="KW-0697">Rotamase</keyword>
<dbReference type="AlphaFoldDB" id="A0A418VA59"/>
<dbReference type="SUPFAM" id="SSF50891">
    <property type="entry name" value="Cyclophilin-like"/>
    <property type="match status" value="1"/>
</dbReference>
<evidence type="ECO:0000259" key="4">
    <source>
        <dbReference type="PROSITE" id="PS50072"/>
    </source>
</evidence>
<dbReference type="InterPro" id="IPR020892">
    <property type="entry name" value="Cyclophilin-type_PPIase_CS"/>
</dbReference>
<proteinExistence type="predicted"/>
<evidence type="ECO:0000256" key="2">
    <source>
        <dbReference type="ARBA" id="ARBA00023110"/>
    </source>
</evidence>
<dbReference type="GO" id="GO:0006457">
    <property type="term" value="P:protein folding"/>
    <property type="evidence" value="ECO:0007669"/>
    <property type="project" value="InterPro"/>
</dbReference>
<dbReference type="GO" id="GO:0003755">
    <property type="term" value="F:peptidyl-prolyl cis-trans isomerase activity"/>
    <property type="evidence" value="ECO:0007669"/>
    <property type="project" value="UniProtKB-KW"/>
</dbReference>
<dbReference type="PROSITE" id="PS00170">
    <property type="entry name" value="CSA_PPIASE_1"/>
    <property type="match status" value="1"/>
</dbReference>
<dbReference type="Pfam" id="PF00160">
    <property type="entry name" value="Pro_isomerase"/>
    <property type="match status" value="1"/>
</dbReference>
<dbReference type="Gene3D" id="2.40.100.10">
    <property type="entry name" value="Cyclophilin-like"/>
    <property type="match status" value="1"/>
</dbReference>
<feature type="domain" description="PPIase cyclophilin-type" evidence="4">
    <location>
        <begin position="22"/>
        <end position="222"/>
    </location>
</feature>
<reference evidence="5 6" key="1">
    <citation type="submission" date="2018-09" db="EMBL/GenBank/DDBJ databases">
        <authorList>
            <person name="Zhu H."/>
        </authorList>
    </citation>
    <scope>NUCLEOTIDE SEQUENCE [LARGE SCALE GENOMIC DNA]</scope>
    <source>
        <strain evidence="5 6">K2S05-167</strain>
    </source>
</reference>
<dbReference type="PANTHER" id="PTHR45625:SF4">
    <property type="entry name" value="PEPTIDYLPROLYL ISOMERASE DOMAIN AND WD REPEAT-CONTAINING PROTEIN 1"/>
    <property type="match status" value="1"/>
</dbReference>
<dbReference type="PROSITE" id="PS50072">
    <property type="entry name" value="CSA_PPIASE_2"/>
    <property type="match status" value="1"/>
</dbReference>
<protein>
    <recommendedName>
        <fullName evidence="1">peptidylprolyl isomerase</fullName>
        <ecNumber evidence="1">5.2.1.8</ecNumber>
    </recommendedName>
</protein>
<keyword evidence="3 5" id="KW-0413">Isomerase</keyword>
<sequence length="250" mass="27471">MEEPMWNELLPEHLLVIDTTRGRLLVEMCPELAPRAVERVKLLAREGVYNGLQFHRVIDGFVAQTGNPNNRGGGASHHPDLLPEFSARLPLGTAWTCIQRTADFNAGFLGTLPVLTTSDAETARQTDGKVQVWGAYCPGVAGMGRQHAPDSANSEIFFMRGSAFRLNLNFTAWGNVVVGREVVEQMAVGEPPASPDLMLRVQVASDMAQRPRVEAMDTNCTAFRELVQKTREARGADFSLSDVQVPTRLI</sequence>
<keyword evidence="6" id="KW-1185">Reference proteome</keyword>
<evidence type="ECO:0000256" key="1">
    <source>
        <dbReference type="ARBA" id="ARBA00013194"/>
    </source>
</evidence>
<dbReference type="InterPro" id="IPR029000">
    <property type="entry name" value="Cyclophilin-like_dom_sf"/>
</dbReference>
<dbReference type="EMBL" id="QYUJ01000014">
    <property type="protein sequence ID" value="RJF72995.1"/>
    <property type="molecule type" value="Genomic_DNA"/>
</dbReference>
<evidence type="ECO:0000313" key="5">
    <source>
        <dbReference type="EMBL" id="RJF72995.1"/>
    </source>
</evidence>
<accession>A0A418VA59</accession>
<name>A0A418VA59_9DEIO</name>
<dbReference type="EC" id="5.2.1.8" evidence="1"/>
<gene>
    <name evidence="5" type="ORF">D3875_17060</name>
</gene>
<dbReference type="Proteomes" id="UP000286287">
    <property type="component" value="Unassembled WGS sequence"/>
</dbReference>
<evidence type="ECO:0000256" key="3">
    <source>
        <dbReference type="ARBA" id="ARBA00023235"/>
    </source>
</evidence>
<evidence type="ECO:0000313" key="6">
    <source>
        <dbReference type="Proteomes" id="UP000286287"/>
    </source>
</evidence>
<comment type="caution">
    <text evidence="5">The sequence shown here is derived from an EMBL/GenBank/DDBJ whole genome shotgun (WGS) entry which is preliminary data.</text>
</comment>
<dbReference type="PANTHER" id="PTHR45625">
    <property type="entry name" value="PEPTIDYL-PROLYL CIS-TRANS ISOMERASE-RELATED"/>
    <property type="match status" value="1"/>
</dbReference>
<organism evidence="5 6">
    <name type="scientific">Deinococcus cavernae</name>
    <dbReference type="NCBI Taxonomy" id="2320857"/>
    <lineage>
        <taxon>Bacteria</taxon>
        <taxon>Thermotogati</taxon>
        <taxon>Deinococcota</taxon>
        <taxon>Deinococci</taxon>
        <taxon>Deinococcales</taxon>
        <taxon>Deinococcaceae</taxon>
        <taxon>Deinococcus</taxon>
    </lineage>
</organism>
<dbReference type="InterPro" id="IPR002130">
    <property type="entry name" value="Cyclophilin-type_PPIase_dom"/>
</dbReference>
<dbReference type="InterPro" id="IPR044666">
    <property type="entry name" value="Cyclophilin_A-like"/>
</dbReference>